<accession>A0A8H4GPM4</accession>
<keyword evidence="3" id="KW-1185">Reference proteome</keyword>
<evidence type="ECO:0000256" key="1">
    <source>
        <dbReference type="SAM" id="MobiDB-lite"/>
    </source>
</evidence>
<comment type="caution">
    <text evidence="2">The sequence shown here is derived from an EMBL/GenBank/DDBJ whole genome shotgun (WGS) entry which is preliminary data.</text>
</comment>
<sequence length="716" mass="80259">MTPCTYSTPAEPPGLQRAVAVCIPIHASTQSPVPDTPQTSSAPEPDSDLALSHSPPRTNSDHSRTEALEATADETGSAYSDSNRSDTTDDSQPEEEEEEEEEEDRSSLDPDDPLQGLEGLEDSGSDPYWGEAAPEHPFPSQFPALPAAAEEWITEVLFSLCISCLTTDAIYQRGDKFHSSLVAFTAVLGIQPQNCSFYEPYYYTTKLAGIAWVAQLLLLEYALPIRRYHFISDIPSRDSHHFHVRRAQEIQGIYSARDTFFPLNDILAMLVVGLSIIRNEPRPGTIQWSPDLQTVYHHQLPDSGLPLAQLRQWVQRVIKSATTLLKQDLLLGHQSPVDVRSLVDNPVECRRGFSFLDVPVNQLRATAAPILRLAGNPPVGVTPLRCHGEWDPPAIQHYQQSVRTFLHQLMLTIQLSWGQPSRGSELTTVKWRNTAVAPRNLYIHEGEMVIITHDHKARGRTARQHICARFLPPSVSRLVLLYLLHVRPFMATLVPVAREHSPRHRQRARWEAQNPAELRTMADPPTPLSEVHDSCDLFTAPGSKPPGNPRRGLYGRLLQESSREFFSHFAIHALTYRHLIIAITKKHLKAKATVADLRSTAATLDSIFAAQAGHSRSINHQIYSVEGSQPLQPLPEMLHLYQYASHQWHQFVLALVEDPQPALISGSPSMASPGAEQPPTLLGQTPQHGVHRSQLLPWDFFQFYPRWHLLLCSWCH</sequence>
<reference evidence="2" key="2">
    <citation type="submission" date="2020-04" db="EMBL/GenBank/DDBJ databases">
        <authorList>
            <person name="Santos R.A.C."/>
            <person name="Steenwyk J.L."/>
            <person name="Rivero-Menendez O."/>
            <person name="Mead M.E."/>
            <person name="Silva L.P."/>
            <person name="Bastos R.W."/>
            <person name="Alastruey-Izquierdo A."/>
            <person name="Goldman G.H."/>
            <person name="Rokas A."/>
        </authorList>
    </citation>
    <scope>NUCLEOTIDE SEQUENCE</scope>
    <source>
        <strain evidence="2">CNM-CM6805</strain>
    </source>
</reference>
<name>A0A8H4GPM4_9EURO</name>
<dbReference type="AlphaFoldDB" id="A0A8H4GPM4"/>
<feature type="compositionally biased region" description="Acidic residues" evidence="1">
    <location>
        <begin position="88"/>
        <end position="112"/>
    </location>
</feature>
<feature type="region of interest" description="Disordered" evidence="1">
    <location>
        <begin position="666"/>
        <end position="686"/>
    </location>
</feature>
<gene>
    <name evidence="2" type="ORF">CNMCM6805_005969</name>
</gene>
<dbReference type="EMBL" id="JAAAPX010000341">
    <property type="protein sequence ID" value="KAF4225801.1"/>
    <property type="molecule type" value="Genomic_DNA"/>
</dbReference>
<feature type="compositionally biased region" description="Polar residues" evidence="1">
    <location>
        <begin position="28"/>
        <end position="42"/>
    </location>
</feature>
<organism evidence="2 3">
    <name type="scientific">Aspergillus fumigatiaffinis</name>
    <dbReference type="NCBI Taxonomy" id="340414"/>
    <lineage>
        <taxon>Eukaryota</taxon>
        <taxon>Fungi</taxon>
        <taxon>Dikarya</taxon>
        <taxon>Ascomycota</taxon>
        <taxon>Pezizomycotina</taxon>
        <taxon>Eurotiomycetes</taxon>
        <taxon>Eurotiomycetidae</taxon>
        <taxon>Eurotiales</taxon>
        <taxon>Aspergillaceae</taxon>
        <taxon>Aspergillus</taxon>
        <taxon>Aspergillus subgen. Fumigati</taxon>
    </lineage>
</organism>
<proteinExistence type="predicted"/>
<feature type="region of interest" description="Disordered" evidence="1">
    <location>
        <begin position="28"/>
        <end position="136"/>
    </location>
</feature>
<dbReference type="Proteomes" id="UP000653565">
    <property type="component" value="Unassembled WGS sequence"/>
</dbReference>
<reference evidence="2" key="1">
    <citation type="journal article" date="2020" name="bioRxiv">
        <title>Genomic and phenotypic heterogeneity of clinical isolates of the human pathogens Aspergillus fumigatus, Aspergillus lentulus and Aspergillus fumigatiaffinis.</title>
        <authorList>
            <person name="dos Santos R.A.C."/>
            <person name="Steenwyk J.L."/>
            <person name="Rivero-Menendez O."/>
            <person name="Mead M.E."/>
            <person name="Silva L.P."/>
            <person name="Bastos R.W."/>
            <person name="Alastruey-Izquierdo A."/>
            <person name="Goldman G.H."/>
            <person name="Rokas A."/>
        </authorList>
    </citation>
    <scope>NUCLEOTIDE SEQUENCE</scope>
    <source>
        <strain evidence="2">CNM-CM6805</strain>
    </source>
</reference>
<protein>
    <submittedName>
        <fullName evidence="2">Uncharacterized protein</fullName>
    </submittedName>
</protein>
<evidence type="ECO:0000313" key="3">
    <source>
        <dbReference type="Proteomes" id="UP000653565"/>
    </source>
</evidence>
<evidence type="ECO:0000313" key="2">
    <source>
        <dbReference type="EMBL" id="KAF4225801.1"/>
    </source>
</evidence>